<organism evidence="9 10">
    <name type="scientific">Neobacillus ginsengisoli</name>
    <dbReference type="NCBI Taxonomy" id="904295"/>
    <lineage>
        <taxon>Bacteria</taxon>
        <taxon>Bacillati</taxon>
        <taxon>Bacillota</taxon>
        <taxon>Bacilli</taxon>
        <taxon>Bacillales</taxon>
        <taxon>Bacillaceae</taxon>
        <taxon>Neobacillus</taxon>
    </lineage>
</organism>
<feature type="transmembrane region" description="Helical" evidence="8">
    <location>
        <begin position="114"/>
        <end position="132"/>
    </location>
</feature>
<keyword evidence="7 8" id="KW-0472">Membrane</keyword>
<dbReference type="InterPro" id="IPR004761">
    <property type="entry name" value="Spore_GerAB"/>
</dbReference>
<evidence type="ECO:0000256" key="3">
    <source>
        <dbReference type="ARBA" id="ARBA00022448"/>
    </source>
</evidence>
<feature type="transmembrane region" description="Helical" evidence="8">
    <location>
        <begin position="300"/>
        <end position="316"/>
    </location>
</feature>
<comment type="caution">
    <text evidence="9">The sequence shown here is derived from an EMBL/GenBank/DDBJ whole genome shotgun (WGS) entry which is preliminary data.</text>
</comment>
<protein>
    <submittedName>
        <fullName evidence="9">Spore germination protein (Amino acid permease)</fullName>
    </submittedName>
</protein>
<dbReference type="EMBL" id="JAUSTW010000008">
    <property type="protein sequence ID" value="MDQ0201054.1"/>
    <property type="molecule type" value="Genomic_DNA"/>
</dbReference>
<evidence type="ECO:0000256" key="6">
    <source>
        <dbReference type="ARBA" id="ARBA00022989"/>
    </source>
</evidence>
<feature type="transmembrane region" description="Helical" evidence="8">
    <location>
        <begin position="78"/>
        <end position="94"/>
    </location>
</feature>
<feature type="transmembrane region" description="Helical" evidence="8">
    <location>
        <begin position="139"/>
        <end position="160"/>
    </location>
</feature>
<feature type="transmembrane region" description="Helical" evidence="8">
    <location>
        <begin position="180"/>
        <end position="202"/>
    </location>
</feature>
<dbReference type="Pfam" id="PF03845">
    <property type="entry name" value="Spore_permease"/>
    <property type="match status" value="1"/>
</dbReference>
<keyword evidence="6 8" id="KW-1133">Transmembrane helix</keyword>
<dbReference type="RefSeq" id="WP_307411931.1">
    <property type="nucleotide sequence ID" value="NZ_JAUSTW010000008.1"/>
</dbReference>
<dbReference type="NCBIfam" id="TIGR00912">
    <property type="entry name" value="2A0309"/>
    <property type="match status" value="1"/>
</dbReference>
<feature type="transmembrane region" description="Helical" evidence="8">
    <location>
        <begin position="7"/>
        <end position="32"/>
    </location>
</feature>
<sequence>MHNTLRFISVFYIILLSTGLFAHVEIIPILLSTAKRDAWISILLTVFILPLWIYVLYKIVAILNKHSIIQLIKDHGSLLCYYSLLLPLAFYMLFDAFATAKEIIYWSQLSYMQGFNSFTLALVLLIFCLFCTESGLFSIGLLSSILCPFVLLLGFFIAFANVKKKHFELLFPVFIDGYLPIIKGLLYTSLPILELFIIIFLTPVLKKTVSRKQLFIVGLVILGLMIGPTIGAIVEFGPDQASKYRYPAFEQWRLISIGRYFSHTDFFAIYQWISGGVIRISLFVFISCKILTKGITNIKVVRIIYTILFIACIYPFDQSALATLIYGYFRPSSFFLLTFQIVILAFFIVKNKQKWSGEAGLNHE</sequence>
<dbReference type="PANTHER" id="PTHR34975">
    <property type="entry name" value="SPORE GERMINATION PROTEIN A2"/>
    <property type="match status" value="1"/>
</dbReference>
<feature type="transmembrane region" description="Helical" evidence="8">
    <location>
        <begin position="38"/>
        <end position="57"/>
    </location>
</feature>
<evidence type="ECO:0000256" key="5">
    <source>
        <dbReference type="ARBA" id="ARBA00022692"/>
    </source>
</evidence>
<evidence type="ECO:0000256" key="2">
    <source>
        <dbReference type="ARBA" id="ARBA00007998"/>
    </source>
</evidence>
<comment type="subcellular location">
    <subcellularLocation>
        <location evidence="1">Membrane</location>
        <topology evidence="1">Multi-pass membrane protein</topology>
    </subcellularLocation>
</comment>
<comment type="similarity">
    <text evidence="2">Belongs to the amino acid-polyamine-organocation (APC) superfamily. Spore germination protein (SGP) (TC 2.A.3.9) family.</text>
</comment>
<gene>
    <name evidence="9" type="ORF">J2S10_004260</name>
</gene>
<keyword evidence="10" id="KW-1185">Reference proteome</keyword>
<evidence type="ECO:0000256" key="7">
    <source>
        <dbReference type="ARBA" id="ARBA00023136"/>
    </source>
</evidence>
<dbReference type="PANTHER" id="PTHR34975:SF2">
    <property type="entry name" value="SPORE GERMINATION PROTEIN A2"/>
    <property type="match status" value="1"/>
</dbReference>
<evidence type="ECO:0000256" key="4">
    <source>
        <dbReference type="ARBA" id="ARBA00022544"/>
    </source>
</evidence>
<evidence type="ECO:0000313" key="9">
    <source>
        <dbReference type="EMBL" id="MDQ0201054.1"/>
    </source>
</evidence>
<evidence type="ECO:0000313" key="10">
    <source>
        <dbReference type="Proteomes" id="UP001224122"/>
    </source>
</evidence>
<proteinExistence type="inferred from homology"/>
<dbReference type="Proteomes" id="UP001224122">
    <property type="component" value="Unassembled WGS sequence"/>
</dbReference>
<feature type="transmembrane region" description="Helical" evidence="8">
    <location>
        <begin position="269"/>
        <end position="288"/>
    </location>
</feature>
<keyword evidence="3" id="KW-0813">Transport</keyword>
<feature type="transmembrane region" description="Helical" evidence="8">
    <location>
        <begin position="214"/>
        <end position="234"/>
    </location>
</feature>
<reference evidence="9 10" key="1">
    <citation type="submission" date="2023-07" db="EMBL/GenBank/DDBJ databases">
        <title>Genomic Encyclopedia of Type Strains, Phase IV (KMG-IV): sequencing the most valuable type-strain genomes for metagenomic binning, comparative biology and taxonomic classification.</title>
        <authorList>
            <person name="Goeker M."/>
        </authorList>
    </citation>
    <scope>NUCLEOTIDE SEQUENCE [LARGE SCALE GENOMIC DNA]</scope>
    <source>
        <strain evidence="9 10">DSM 27594</strain>
    </source>
</reference>
<accession>A0ABT9XZY0</accession>
<keyword evidence="4" id="KW-0309">Germination</keyword>
<feature type="transmembrane region" description="Helical" evidence="8">
    <location>
        <begin position="328"/>
        <end position="349"/>
    </location>
</feature>
<keyword evidence="5 8" id="KW-0812">Transmembrane</keyword>
<evidence type="ECO:0000256" key="1">
    <source>
        <dbReference type="ARBA" id="ARBA00004141"/>
    </source>
</evidence>
<evidence type="ECO:0000256" key="8">
    <source>
        <dbReference type="SAM" id="Phobius"/>
    </source>
</evidence>
<name>A0ABT9XZY0_9BACI</name>